<name>A0A2J6SVU4_9HELO</name>
<dbReference type="SUPFAM" id="SSF54106">
    <property type="entry name" value="LysM domain"/>
    <property type="match status" value="1"/>
</dbReference>
<dbReference type="Proteomes" id="UP000235371">
    <property type="component" value="Unassembled WGS sequence"/>
</dbReference>
<dbReference type="STRING" id="1095630.A0A2J6SVU4"/>
<dbReference type="RefSeq" id="XP_024731799.1">
    <property type="nucleotide sequence ID" value="XM_024887230.1"/>
</dbReference>
<dbReference type="InterPro" id="IPR018392">
    <property type="entry name" value="LysM"/>
</dbReference>
<dbReference type="PANTHER" id="PTHR34997:SF1">
    <property type="entry name" value="PEPTIDOGLYCAN-BINDING LYSIN DOMAIN"/>
    <property type="match status" value="1"/>
</dbReference>
<dbReference type="InParanoid" id="A0A2J6SVU4"/>
<feature type="domain" description="LysM" evidence="4">
    <location>
        <begin position="175"/>
        <end position="220"/>
    </location>
</feature>
<dbReference type="PANTHER" id="PTHR34997">
    <property type="entry name" value="AM15"/>
    <property type="match status" value="1"/>
</dbReference>
<sequence length="348" mass="37490">MQEIFRGTSSRKHAGHGNNPAHGPRTQPGRDVRSVHHVIPRKQAFWDSLFFNATQLAKLCTTTCSIALATWERRIAGACGSTYWPSPQGTQYLPASLAQAYVEAFNSTCLQNSWTDTSRAGQYCNLVIATALGIHPTNQQIVGPVGWTVTSPPTATTFVIQPSSVSSAVPTCAGTSYKISSSDTCQSISMAKGISTYDLLKSNSLSAFCGSFPTSGTLCIPSLLVCNPYTVKANDTCSSIQTQFNITYSQITAWNPELGTSCTNIGKYVGYVICVSNPGGTWVNPSSVTTSSAPTTTAPFFNNSLTATYKLRMPGCGDAVQYLSVRFCFMEPIGEHNKSLYNDKWTPE</sequence>
<evidence type="ECO:0000256" key="2">
    <source>
        <dbReference type="ARBA" id="ARBA00023026"/>
    </source>
</evidence>
<dbReference type="GeneID" id="36595306"/>
<evidence type="ECO:0000256" key="3">
    <source>
        <dbReference type="SAM" id="MobiDB-lite"/>
    </source>
</evidence>
<dbReference type="Pfam" id="PF01476">
    <property type="entry name" value="LysM"/>
    <property type="match status" value="2"/>
</dbReference>
<feature type="region of interest" description="Disordered" evidence="3">
    <location>
        <begin position="1"/>
        <end position="31"/>
    </location>
</feature>
<dbReference type="EMBL" id="KZ613856">
    <property type="protein sequence ID" value="PMD54895.1"/>
    <property type="molecule type" value="Genomic_DNA"/>
</dbReference>
<dbReference type="CDD" id="cd00118">
    <property type="entry name" value="LysM"/>
    <property type="match status" value="1"/>
</dbReference>
<evidence type="ECO:0000313" key="6">
    <source>
        <dbReference type="Proteomes" id="UP000235371"/>
    </source>
</evidence>
<accession>A0A2J6SVU4</accession>
<dbReference type="GO" id="GO:0008061">
    <property type="term" value="F:chitin binding"/>
    <property type="evidence" value="ECO:0007669"/>
    <property type="project" value="UniProtKB-KW"/>
</dbReference>
<dbReference type="SMART" id="SM00257">
    <property type="entry name" value="LysM"/>
    <property type="match status" value="2"/>
</dbReference>
<dbReference type="PROSITE" id="PS51782">
    <property type="entry name" value="LYSM"/>
    <property type="match status" value="2"/>
</dbReference>
<feature type="domain" description="LysM" evidence="4">
    <location>
        <begin position="227"/>
        <end position="275"/>
    </location>
</feature>
<evidence type="ECO:0000259" key="4">
    <source>
        <dbReference type="PROSITE" id="PS51782"/>
    </source>
</evidence>
<keyword evidence="6" id="KW-1185">Reference proteome</keyword>
<evidence type="ECO:0000256" key="1">
    <source>
        <dbReference type="ARBA" id="ARBA00022669"/>
    </source>
</evidence>
<dbReference type="AlphaFoldDB" id="A0A2J6SVU4"/>
<dbReference type="OrthoDB" id="3530295at2759"/>
<evidence type="ECO:0000313" key="5">
    <source>
        <dbReference type="EMBL" id="PMD54895.1"/>
    </source>
</evidence>
<gene>
    <name evidence="5" type="ORF">K444DRAFT_666849</name>
</gene>
<reference evidence="5 6" key="1">
    <citation type="submission" date="2016-04" db="EMBL/GenBank/DDBJ databases">
        <title>A degradative enzymes factory behind the ericoid mycorrhizal symbiosis.</title>
        <authorList>
            <consortium name="DOE Joint Genome Institute"/>
            <person name="Martino E."/>
            <person name="Morin E."/>
            <person name="Grelet G."/>
            <person name="Kuo A."/>
            <person name="Kohler A."/>
            <person name="Daghino S."/>
            <person name="Barry K."/>
            <person name="Choi C."/>
            <person name="Cichocki N."/>
            <person name="Clum A."/>
            <person name="Copeland A."/>
            <person name="Hainaut M."/>
            <person name="Haridas S."/>
            <person name="Labutti K."/>
            <person name="Lindquist E."/>
            <person name="Lipzen A."/>
            <person name="Khouja H.-R."/>
            <person name="Murat C."/>
            <person name="Ohm R."/>
            <person name="Olson A."/>
            <person name="Spatafora J."/>
            <person name="Veneault-Fourrey C."/>
            <person name="Henrissat B."/>
            <person name="Grigoriev I."/>
            <person name="Martin F."/>
            <person name="Perotto S."/>
        </authorList>
    </citation>
    <scope>NUCLEOTIDE SEQUENCE [LARGE SCALE GENOMIC DNA]</scope>
    <source>
        <strain evidence="5 6">E</strain>
    </source>
</reference>
<dbReference type="InterPro" id="IPR036779">
    <property type="entry name" value="LysM_dom_sf"/>
</dbReference>
<organism evidence="5 6">
    <name type="scientific">Hyaloscypha bicolor E</name>
    <dbReference type="NCBI Taxonomy" id="1095630"/>
    <lineage>
        <taxon>Eukaryota</taxon>
        <taxon>Fungi</taxon>
        <taxon>Dikarya</taxon>
        <taxon>Ascomycota</taxon>
        <taxon>Pezizomycotina</taxon>
        <taxon>Leotiomycetes</taxon>
        <taxon>Helotiales</taxon>
        <taxon>Hyaloscyphaceae</taxon>
        <taxon>Hyaloscypha</taxon>
        <taxon>Hyaloscypha bicolor</taxon>
    </lineage>
</organism>
<proteinExistence type="predicted"/>
<keyword evidence="1" id="KW-0147">Chitin-binding</keyword>
<dbReference type="InterPro" id="IPR052210">
    <property type="entry name" value="LysM1-like"/>
</dbReference>
<protein>
    <submittedName>
        <fullName evidence="5">Carbohydrate-binding module family 50 protein</fullName>
    </submittedName>
</protein>
<keyword evidence="2" id="KW-0843">Virulence</keyword>
<dbReference type="Gene3D" id="3.10.350.10">
    <property type="entry name" value="LysM domain"/>
    <property type="match status" value="2"/>
</dbReference>